<protein>
    <submittedName>
        <fullName evidence="3">Uncharacterized protein</fullName>
    </submittedName>
</protein>
<feature type="compositionally biased region" description="Polar residues" evidence="1">
    <location>
        <begin position="590"/>
        <end position="617"/>
    </location>
</feature>
<evidence type="ECO:0000256" key="2">
    <source>
        <dbReference type="SAM" id="Phobius"/>
    </source>
</evidence>
<dbReference type="EMBL" id="ML120365">
    <property type="protein sequence ID" value="RPB02942.1"/>
    <property type="molecule type" value="Genomic_DNA"/>
</dbReference>
<feature type="transmembrane region" description="Helical" evidence="2">
    <location>
        <begin position="39"/>
        <end position="64"/>
    </location>
</feature>
<keyword evidence="4" id="KW-1185">Reference proteome</keyword>
<keyword evidence="2" id="KW-1133">Transmembrane helix</keyword>
<proteinExistence type="predicted"/>
<feature type="compositionally biased region" description="Polar residues" evidence="1">
    <location>
        <begin position="716"/>
        <end position="727"/>
    </location>
</feature>
<evidence type="ECO:0000313" key="3">
    <source>
        <dbReference type="EMBL" id="RPB02942.1"/>
    </source>
</evidence>
<feature type="region of interest" description="Disordered" evidence="1">
    <location>
        <begin position="529"/>
        <end position="569"/>
    </location>
</feature>
<feature type="region of interest" description="Disordered" evidence="1">
    <location>
        <begin position="399"/>
        <end position="421"/>
    </location>
</feature>
<keyword evidence="2" id="KW-0812">Transmembrane</keyword>
<feature type="region of interest" description="Disordered" evidence="1">
    <location>
        <begin position="590"/>
        <end position="619"/>
    </location>
</feature>
<dbReference type="Proteomes" id="UP000276215">
    <property type="component" value="Unassembled WGS sequence"/>
</dbReference>
<name>A0A3N4K157_9PEZI</name>
<organism evidence="3 4">
    <name type="scientific">Choiromyces venosus 120613-1</name>
    <dbReference type="NCBI Taxonomy" id="1336337"/>
    <lineage>
        <taxon>Eukaryota</taxon>
        <taxon>Fungi</taxon>
        <taxon>Dikarya</taxon>
        <taxon>Ascomycota</taxon>
        <taxon>Pezizomycotina</taxon>
        <taxon>Pezizomycetes</taxon>
        <taxon>Pezizales</taxon>
        <taxon>Tuberaceae</taxon>
        <taxon>Choiromyces</taxon>
    </lineage>
</organism>
<evidence type="ECO:0000313" key="4">
    <source>
        <dbReference type="Proteomes" id="UP000276215"/>
    </source>
</evidence>
<dbReference type="OrthoDB" id="5419923at2759"/>
<feature type="region of interest" description="Disordered" evidence="1">
    <location>
        <begin position="704"/>
        <end position="727"/>
    </location>
</feature>
<reference evidence="3 4" key="1">
    <citation type="journal article" date="2018" name="Nat. Ecol. Evol.">
        <title>Pezizomycetes genomes reveal the molecular basis of ectomycorrhizal truffle lifestyle.</title>
        <authorList>
            <person name="Murat C."/>
            <person name="Payen T."/>
            <person name="Noel B."/>
            <person name="Kuo A."/>
            <person name="Morin E."/>
            <person name="Chen J."/>
            <person name="Kohler A."/>
            <person name="Krizsan K."/>
            <person name="Balestrini R."/>
            <person name="Da Silva C."/>
            <person name="Montanini B."/>
            <person name="Hainaut M."/>
            <person name="Levati E."/>
            <person name="Barry K.W."/>
            <person name="Belfiori B."/>
            <person name="Cichocki N."/>
            <person name="Clum A."/>
            <person name="Dockter R.B."/>
            <person name="Fauchery L."/>
            <person name="Guy J."/>
            <person name="Iotti M."/>
            <person name="Le Tacon F."/>
            <person name="Lindquist E.A."/>
            <person name="Lipzen A."/>
            <person name="Malagnac F."/>
            <person name="Mello A."/>
            <person name="Molinier V."/>
            <person name="Miyauchi S."/>
            <person name="Poulain J."/>
            <person name="Riccioni C."/>
            <person name="Rubini A."/>
            <person name="Sitrit Y."/>
            <person name="Splivallo R."/>
            <person name="Traeger S."/>
            <person name="Wang M."/>
            <person name="Zifcakova L."/>
            <person name="Wipf D."/>
            <person name="Zambonelli A."/>
            <person name="Paolocci F."/>
            <person name="Nowrousian M."/>
            <person name="Ottonello S."/>
            <person name="Baldrian P."/>
            <person name="Spatafora J.W."/>
            <person name="Henrissat B."/>
            <person name="Nagy L.G."/>
            <person name="Aury J.M."/>
            <person name="Wincker P."/>
            <person name="Grigoriev I.V."/>
            <person name="Bonfante P."/>
            <person name="Martin F.M."/>
        </authorList>
    </citation>
    <scope>NUCLEOTIDE SEQUENCE [LARGE SCALE GENOMIC DNA]</scope>
    <source>
        <strain evidence="3 4">120613-1</strain>
    </source>
</reference>
<keyword evidence="2" id="KW-0472">Membrane</keyword>
<dbReference type="AlphaFoldDB" id="A0A3N4K157"/>
<feature type="compositionally biased region" description="Polar residues" evidence="1">
    <location>
        <begin position="529"/>
        <end position="557"/>
    </location>
</feature>
<accession>A0A3N4K157</accession>
<evidence type="ECO:0000256" key="1">
    <source>
        <dbReference type="SAM" id="MobiDB-lite"/>
    </source>
</evidence>
<gene>
    <name evidence="3" type="ORF">L873DRAFT_1787389</name>
</gene>
<sequence>MRYRVLGGILDMFAGEVWGDIRHPFCFSAVQKFLVITGISYHISTFPIALLCIPLLGLWLAVSLLGSCGISHSRTIFRGALPIIIPGTASFVLNKSTYRASFYQEITYPVNYSLSSPSVVIRVLTYGISMISYTSTAEHLSCQLSHTDASPLMIRLIDHMSPEEINCMGYKFNALVPTKSPQRGSGITNTVSELVMSDSSVVGQTPKLEFGDCFDCLDYLCDVAALEPERLSNYRIPAALGPGVNQYTSNSLKKSRHQACIIDSCIAEEDRLIDGVEPQTIHKTLPSHKISTFMPQVSVAHTREEVERIKNKNVFAWIDAVIISSGHISDSTAATSPVTDDLIDLFATDLLVVKSSPSISSLALARQVPARTTSDISILDLDCDFSGPPVSPDLKHTATASSLSSARPGSDLTLIDSDNDALDSGGPNPSYPCLIELPPSLNLVLLGAPTTKIPPHLREAFEYPSIQKEVERMPTVVKVVISAPKETKPGRKDTRSPILCPIISAKTALHSEVGHAAWARWVTDNATKASVLPPTSNPQRQNPRSGNTRSGISTVHQNGKAVVNPKGTGRVTVGLNKGGHAGVKQIKNMAHSSSGNNNRPVSNGTSGSSQAKLTAGQTHRHPIRAVSNPAVTPILAQRAVTLAPPEVAPVTWSNSGLPFEGLASRRGIDATLKTVGYHNPKTVSYKRTSTFNREEKIREQLRGTRRVAPPRPKVSPGTTMKQDVWTSQEADFLRASLPAGPLQFTQ</sequence>